<evidence type="ECO:0000313" key="18">
    <source>
        <dbReference type="Proteomes" id="UP000186079"/>
    </source>
</evidence>
<feature type="signal peptide" evidence="14">
    <location>
        <begin position="1"/>
        <end position="18"/>
    </location>
</feature>
<evidence type="ECO:0000256" key="2">
    <source>
        <dbReference type="ARBA" id="ARBA00009696"/>
    </source>
</evidence>
<dbReference type="AlphaFoldDB" id="A0A0B3C3X1"/>
<keyword evidence="6 13" id="KW-0732">Signal</keyword>
<evidence type="ECO:0000256" key="5">
    <source>
        <dbReference type="ARBA" id="ARBA00022448"/>
    </source>
</evidence>
<dbReference type="Proteomes" id="UP000186079">
    <property type="component" value="Unassembled WGS sequence"/>
</dbReference>
<keyword evidence="7 13" id="KW-0653">Protein transport</keyword>
<dbReference type="Pfam" id="PF03550">
    <property type="entry name" value="LolB"/>
    <property type="match status" value="1"/>
</dbReference>
<organism evidence="15 17">
    <name type="scientific">Pseudomonas flexibilis</name>
    <dbReference type="NCBI Taxonomy" id="706570"/>
    <lineage>
        <taxon>Bacteria</taxon>
        <taxon>Pseudomonadati</taxon>
        <taxon>Pseudomonadota</taxon>
        <taxon>Gammaproteobacteria</taxon>
        <taxon>Pseudomonadales</taxon>
        <taxon>Pseudomonadaceae</taxon>
        <taxon>Pseudomonas</taxon>
    </lineage>
</organism>
<dbReference type="OrthoDB" id="9797618at2"/>
<dbReference type="RefSeq" id="WP_027591802.1">
    <property type="nucleotide sequence ID" value="NZ_FMUP01000007.1"/>
</dbReference>
<dbReference type="HAMAP" id="MF_00233">
    <property type="entry name" value="LolB"/>
    <property type="match status" value="1"/>
</dbReference>
<evidence type="ECO:0000256" key="3">
    <source>
        <dbReference type="ARBA" id="ARBA00011245"/>
    </source>
</evidence>
<evidence type="ECO:0000256" key="10">
    <source>
        <dbReference type="ARBA" id="ARBA00023186"/>
    </source>
</evidence>
<comment type="subcellular location">
    <subcellularLocation>
        <location evidence="1 13">Cell outer membrane</location>
        <topology evidence="1 13">Lipid-anchor</topology>
    </subcellularLocation>
</comment>
<evidence type="ECO:0000256" key="7">
    <source>
        <dbReference type="ARBA" id="ARBA00022927"/>
    </source>
</evidence>
<proteinExistence type="inferred from homology"/>
<dbReference type="Gene3D" id="2.50.20.10">
    <property type="entry name" value="Lipoprotein localisation LolA/LolB/LppX"/>
    <property type="match status" value="1"/>
</dbReference>
<keyword evidence="10 13" id="KW-0143">Chaperone</keyword>
<reference evidence="15 17" key="1">
    <citation type="submission" date="2014-11" db="EMBL/GenBank/DDBJ databases">
        <title>Genome sequence of Pseudomonas tuomuerensis JCM 14085.</title>
        <authorList>
            <person name="Shin S.-K."/>
            <person name="Yi H."/>
        </authorList>
    </citation>
    <scope>NUCLEOTIDE SEQUENCE [LARGE SCALE GENOMIC DNA]</scope>
    <source>
        <strain evidence="15 17">JCM 14085</strain>
    </source>
</reference>
<keyword evidence="17" id="KW-1185">Reference proteome</keyword>
<feature type="chain" id="PRO_5015034586" description="Outer-membrane lipoprotein LolB" evidence="14">
    <location>
        <begin position="19"/>
        <end position="204"/>
    </location>
</feature>
<dbReference type="CDD" id="cd16326">
    <property type="entry name" value="LolB"/>
    <property type="match status" value="1"/>
</dbReference>
<keyword evidence="11 13" id="KW-0998">Cell outer membrane</keyword>
<evidence type="ECO:0000256" key="4">
    <source>
        <dbReference type="ARBA" id="ARBA00016202"/>
    </source>
</evidence>
<keyword evidence="8 13" id="KW-0472">Membrane</keyword>
<evidence type="ECO:0000256" key="8">
    <source>
        <dbReference type="ARBA" id="ARBA00023136"/>
    </source>
</evidence>
<gene>
    <name evidence="13" type="primary">lolB</name>
    <name evidence="15" type="ORF">PT85_01090</name>
    <name evidence="16" type="ORF">SAMN05421672_11519</name>
</gene>
<dbReference type="InterPro" id="IPR029046">
    <property type="entry name" value="LolA/LolB/LppX"/>
</dbReference>
<accession>A0A0B3C3X1</accession>
<evidence type="ECO:0000256" key="11">
    <source>
        <dbReference type="ARBA" id="ARBA00023237"/>
    </source>
</evidence>
<dbReference type="PATRIC" id="fig|706570.3.peg.774"/>
<dbReference type="GO" id="GO:0009279">
    <property type="term" value="C:cell outer membrane"/>
    <property type="evidence" value="ECO:0007669"/>
    <property type="project" value="UniProtKB-SubCell"/>
</dbReference>
<evidence type="ECO:0000256" key="1">
    <source>
        <dbReference type="ARBA" id="ARBA00004459"/>
    </source>
</evidence>
<comment type="function">
    <text evidence="13">Plays a critical role in the incorporation of lipoproteins in the outer membrane after they are released by the LolA protein.</text>
</comment>
<sequence>MKRLTTLLAILTLLAGCAAKQPRELMEGQGNPAQWQAHKVQISQIDGWQITGKLGLKTPEDSGSATLQWLQRQSYFDIRLSGPLGQGASRLIGRPGATELEIANQGRYSAESPEALLEQQLGWQLPVSHLLWWIRGLPEPDSRSQLTLDADSRLARLTQEDWRVDYLDYLEQDGFALPSRMKLYGKDLEITLVIKDWRPRLLGR</sequence>
<comment type="similarity">
    <text evidence="2 13">Belongs to the LolB family.</text>
</comment>
<dbReference type="EMBL" id="FTMC01000015">
    <property type="protein sequence ID" value="SIR12357.1"/>
    <property type="molecule type" value="Genomic_DNA"/>
</dbReference>
<evidence type="ECO:0000256" key="9">
    <source>
        <dbReference type="ARBA" id="ARBA00023139"/>
    </source>
</evidence>
<dbReference type="InterPro" id="IPR004565">
    <property type="entry name" value="OM_lipoprot_LolB"/>
</dbReference>
<dbReference type="PROSITE" id="PS51257">
    <property type="entry name" value="PROKAR_LIPOPROTEIN"/>
    <property type="match status" value="1"/>
</dbReference>
<evidence type="ECO:0000313" key="16">
    <source>
        <dbReference type="EMBL" id="SIR12357.1"/>
    </source>
</evidence>
<accession>A0A0B2D7U5</accession>
<evidence type="ECO:0000256" key="6">
    <source>
        <dbReference type="ARBA" id="ARBA00022729"/>
    </source>
</evidence>
<reference evidence="16 18" key="2">
    <citation type="submission" date="2017-01" db="EMBL/GenBank/DDBJ databases">
        <authorList>
            <person name="Mah S.A."/>
            <person name="Swanson W.J."/>
            <person name="Moy G.W."/>
            <person name="Vacquier V.D."/>
        </authorList>
    </citation>
    <scope>NUCLEOTIDE SEQUENCE [LARGE SCALE GENOMIC DNA]</scope>
    <source>
        <strain evidence="16 18">ATCC 29606</strain>
    </source>
</reference>
<keyword evidence="9 13" id="KW-0564">Palmitate</keyword>
<keyword evidence="12 13" id="KW-0449">Lipoprotein</keyword>
<evidence type="ECO:0000313" key="17">
    <source>
        <dbReference type="Proteomes" id="UP000030980"/>
    </source>
</evidence>
<evidence type="ECO:0000256" key="12">
    <source>
        <dbReference type="ARBA" id="ARBA00023288"/>
    </source>
</evidence>
<comment type="subunit">
    <text evidence="3 13">Monomer.</text>
</comment>
<dbReference type="GO" id="GO:0044874">
    <property type="term" value="P:lipoprotein localization to outer membrane"/>
    <property type="evidence" value="ECO:0007669"/>
    <property type="project" value="UniProtKB-UniRule"/>
</dbReference>
<keyword evidence="5 13" id="KW-0813">Transport</keyword>
<dbReference type="GO" id="GO:0015031">
    <property type="term" value="P:protein transport"/>
    <property type="evidence" value="ECO:0007669"/>
    <property type="project" value="UniProtKB-KW"/>
</dbReference>
<protein>
    <recommendedName>
        <fullName evidence="4 13">Outer-membrane lipoprotein LolB</fullName>
    </recommendedName>
</protein>
<dbReference type="EMBL" id="JTAK01000001">
    <property type="protein sequence ID" value="KHO66202.1"/>
    <property type="molecule type" value="Genomic_DNA"/>
</dbReference>
<dbReference type="Proteomes" id="UP000030980">
    <property type="component" value="Unassembled WGS sequence"/>
</dbReference>
<evidence type="ECO:0000313" key="15">
    <source>
        <dbReference type="EMBL" id="KHO66202.1"/>
    </source>
</evidence>
<dbReference type="STRING" id="706570.PT85_01090"/>
<evidence type="ECO:0000256" key="13">
    <source>
        <dbReference type="HAMAP-Rule" id="MF_00233"/>
    </source>
</evidence>
<evidence type="ECO:0000256" key="14">
    <source>
        <dbReference type="SAM" id="SignalP"/>
    </source>
</evidence>
<name>A0A0B3C3X1_9PSED</name>
<dbReference type="NCBIfam" id="TIGR00548">
    <property type="entry name" value="lolB"/>
    <property type="match status" value="1"/>
</dbReference>
<dbReference type="SUPFAM" id="SSF89392">
    <property type="entry name" value="Prokaryotic lipoproteins and lipoprotein localization factors"/>
    <property type="match status" value="1"/>
</dbReference>